<gene>
    <name evidence="2" type="ORF">U9M48_012518</name>
</gene>
<evidence type="ECO:0000313" key="3">
    <source>
        <dbReference type="Proteomes" id="UP001341281"/>
    </source>
</evidence>
<feature type="compositionally biased region" description="Polar residues" evidence="1">
    <location>
        <begin position="1"/>
        <end position="12"/>
    </location>
</feature>
<accession>A0AAQ3WIH2</accession>
<sequence>RKHNNIAASSPSAPVRCRRRRVCVPPHRRFRRASSGSPPPRGSSPHISPPVFPPPRRHPWTRAAPAPLPCRFSYPRTPLPGALVPTPPWCLPPSSSHVSAPPPLGTHAILRRYRTPIQG</sequence>
<feature type="compositionally biased region" description="Basic residues" evidence="1">
    <location>
        <begin position="16"/>
        <end position="32"/>
    </location>
</feature>
<dbReference type="EMBL" id="CP144747">
    <property type="protein sequence ID" value="WVZ62817.1"/>
    <property type="molecule type" value="Genomic_DNA"/>
</dbReference>
<reference evidence="2 3" key="1">
    <citation type="submission" date="2024-02" db="EMBL/GenBank/DDBJ databases">
        <title>High-quality chromosome-scale genome assembly of Pensacola bahiagrass (Paspalum notatum Flugge var. saurae).</title>
        <authorList>
            <person name="Vega J.M."/>
            <person name="Podio M."/>
            <person name="Orjuela J."/>
            <person name="Siena L.A."/>
            <person name="Pessino S.C."/>
            <person name="Combes M.C."/>
            <person name="Mariac C."/>
            <person name="Albertini E."/>
            <person name="Pupilli F."/>
            <person name="Ortiz J.P.A."/>
            <person name="Leblanc O."/>
        </authorList>
    </citation>
    <scope>NUCLEOTIDE SEQUENCE [LARGE SCALE GENOMIC DNA]</scope>
    <source>
        <strain evidence="2">R1</strain>
        <tissue evidence="2">Leaf</tissue>
    </source>
</reference>
<proteinExistence type="predicted"/>
<protein>
    <submittedName>
        <fullName evidence="2">Uncharacterized protein</fullName>
    </submittedName>
</protein>
<evidence type="ECO:0000313" key="2">
    <source>
        <dbReference type="EMBL" id="WVZ62817.1"/>
    </source>
</evidence>
<evidence type="ECO:0000256" key="1">
    <source>
        <dbReference type="SAM" id="MobiDB-lite"/>
    </source>
</evidence>
<feature type="compositionally biased region" description="Pro residues" evidence="1">
    <location>
        <begin position="37"/>
        <end position="54"/>
    </location>
</feature>
<dbReference type="AlphaFoldDB" id="A0AAQ3WIH2"/>
<organism evidence="2 3">
    <name type="scientific">Paspalum notatum var. saurae</name>
    <dbReference type="NCBI Taxonomy" id="547442"/>
    <lineage>
        <taxon>Eukaryota</taxon>
        <taxon>Viridiplantae</taxon>
        <taxon>Streptophyta</taxon>
        <taxon>Embryophyta</taxon>
        <taxon>Tracheophyta</taxon>
        <taxon>Spermatophyta</taxon>
        <taxon>Magnoliopsida</taxon>
        <taxon>Liliopsida</taxon>
        <taxon>Poales</taxon>
        <taxon>Poaceae</taxon>
        <taxon>PACMAD clade</taxon>
        <taxon>Panicoideae</taxon>
        <taxon>Andropogonodae</taxon>
        <taxon>Paspaleae</taxon>
        <taxon>Paspalinae</taxon>
        <taxon>Paspalum</taxon>
    </lineage>
</organism>
<keyword evidence="3" id="KW-1185">Reference proteome</keyword>
<dbReference type="Proteomes" id="UP001341281">
    <property type="component" value="Chromosome 03"/>
</dbReference>
<feature type="non-terminal residue" evidence="2">
    <location>
        <position position="1"/>
    </location>
</feature>
<feature type="region of interest" description="Disordered" evidence="1">
    <location>
        <begin position="1"/>
        <end position="60"/>
    </location>
</feature>
<name>A0AAQ3WIH2_PASNO</name>